<keyword evidence="3" id="KW-1185">Reference proteome</keyword>
<proteinExistence type="predicted"/>
<comment type="caution">
    <text evidence="2">The sequence shown here is derived from an EMBL/GenBank/DDBJ whole genome shotgun (WGS) entry which is preliminary data.</text>
</comment>
<sequence length="502" mass="58012">MKSQLYYQEQPRTVPVEEKIYQVSKLFGNFREAGELRQAYKKLAVIPQCFAKQKNISTHPCHNLKKMCTKINPSLFSKATTIEHIHKNPQNPQKSHLNHSSTRAQNPVAELTSQYSTEQEGRDLLVHRRSMGEKGVSTSTDGMKVDREGGEAMKDTKDCYNLLMNRHRRNFNPPKPSNFKNICAGTNTTKFNELNREETLRSLKRSNKKSYYALLKKEFQKKLKRNGRNLNRKRQRTRDFRNKIITLSSTKESKHLKSRSESVEKLIKNETARIRNQFYNPTLENPNAGQAQLPFINYETGYSEQEPKFRRTQQVFCHTTSNSKLGHNYSIGNPRLREKEIPYKRVSRTNKGSTGISSKGEYLCELSNSNGHEARNNEKEDTSSFLILKNMAASHETTDFEPKRMSQDQTRLTKKATNSSLYSKSPVQGRSCSLLKRNKMKSNGLENPFKLINTMNCSMSPKKKTYLKLLTDSPTLKGVSKKFRRSKNFQLRAEGRNLKDFL</sequence>
<evidence type="ECO:0000256" key="1">
    <source>
        <dbReference type="SAM" id="MobiDB-lite"/>
    </source>
</evidence>
<feature type="region of interest" description="Disordered" evidence="1">
    <location>
        <begin position="396"/>
        <end position="425"/>
    </location>
</feature>
<organism evidence="2 3">
    <name type="scientific">Euplotes crassus</name>
    <dbReference type="NCBI Taxonomy" id="5936"/>
    <lineage>
        <taxon>Eukaryota</taxon>
        <taxon>Sar</taxon>
        <taxon>Alveolata</taxon>
        <taxon>Ciliophora</taxon>
        <taxon>Intramacronucleata</taxon>
        <taxon>Spirotrichea</taxon>
        <taxon>Hypotrichia</taxon>
        <taxon>Euplotida</taxon>
        <taxon>Euplotidae</taxon>
        <taxon>Moneuplotes</taxon>
    </lineage>
</organism>
<dbReference type="AlphaFoldDB" id="A0AAD1X8I8"/>
<evidence type="ECO:0000313" key="2">
    <source>
        <dbReference type="EMBL" id="CAI2361380.1"/>
    </source>
</evidence>
<accession>A0AAD1X8I8</accession>
<evidence type="ECO:0000313" key="3">
    <source>
        <dbReference type="Proteomes" id="UP001295684"/>
    </source>
</evidence>
<protein>
    <submittedName>
        <fullName evidence="2">Uncharacterized protein</fullName>
    </submittedName>
</protein>
<feature type="compositionally biased region" description="Basic and acidic residues" evidence="1">
    <location>
        <begin position="396"/>
        <end position="406"/>
    </location>
</feature>
<name>A0AAD1X8I8_EUPCR</name>
<gene>
    <name evidence="2" type="ORF">ECRASSUSDP1_LOCUS2691</name>
</gene>
<feature type="compositionally biased region" description="Polar residues" evidence="1">
    <location>
        <begin position="407"/>
        <end position="425"/>
    </location>
</feature>
<dbReference type="Proteomes" id="UP001295684">
    <property type="component" value="Unassembled WGS sequence"/>
</dbReference>
<feature type="region of interest" description="Disordered" evidence="1">
    <location>
        <begin position="88"/>
        <end position="107"/>
    </location>
</feature>
<reference evidence="2" key="1">
    <citation type="submission" date="2023-07" db="EMBL/GenBank/DDBJ databases">
        <authorList>
            <consortium name="AG Swart"/>
            <person name="Singh M."/>
            <person name="Singh A."/>
            <person name="Seah K."/>
            <person name="Emmerich C."/>
        </authorList>
    </citation>
    <scope>NUCLEOTIDE SEQUENCE</scope>
    <source>
        <strain evidence="2">DP1</strain>
    </source>
</reference>
<dbReference type="EMBL" id="CAMPGE010002572">
    <property type="protein sequence ID" value="CAI2361380.1"/>
    <property type="molecule type" value="Genomic_DNA"/>
</dbReference>